<feature type="domain" description="Glycosyltransferase RgtA/B/C/D-like" evidence="2">
    <location>
        <begin position="108"/>
        <end position="245"/>
    </location>
</feature>
<keyword evidence="1" id="KW-0812">Transmembrane</keyword>
<evidence type="ECO:0000313" key="4">
    <source>
        <dbReference type="Proteomes" id="UP000241848"/>
    </source>
</evidence>
<feature type="transmembrane region" description="Helical" evidence="1">
    <location>
        <begin position="297"/>
        <end position="320"/>
    </location>
</feature>
<evidence type="ECO:0000259" key="2">
    <source>
        <dbReference type="Pfam" id="PF13231"/>
    </source>
</evidence>
<feature type="transmembrane region" description="Helical" evidence="1">
    <location>
        <begin position="357"/>
        <end position="374"/>
    </location>
</feature>
<evidence type="ECO:0000313" key="3">
    <source>
        <dbReference type="EMBL" id="PSR22686.1"/>
    </source>
</evidence>
<feature type="transmembrane region" description="Helical" evidence="1">
    <location>
        <begin position="386"/>
        <end position="409"/>
    </location>
</feature>
<feature type="transmembrane region" description="Helical" evidence="1">
    <location>
        <begin position="30"/>
        <end position="55"/>
    </location>
</feature>
<feature type="transmembrane region" description="Helical" evidence="1">
    <location>
        <begin position="327"/>
        <end position="345"/>
    </location>
</feature>
<feature type="transmembrane region" description="Helical" evidence="1">
    <location>
        <begin position="231"/>
        <end position="252"/>
    </location>
</feature>
<evidence type="ECO:0000256" key="1">
    <source>
        <dbReference type="SAM" id="Phobius"/>
    </source>
</evidence>
<feature type="transmembrane region" description="Helical" evidence="1">
    <location>
        <begin position="165"/>
        <end position="187"/>
    </location>
</feature>
<protein>
    <recommendedName>
        <fullName evidence="2">Glycosyltransferase RgtA/B/C/D-like domain-containing protein</fullName>
    </recommendedName>
</protein>
<accession>A0A2T2WKE3</accession>
<comment type="caution">
    <text evidence="3">The sequence shown here is derived from an EMBL/GenBank/DDBJ whole genome shotgun (WGS) entry which is preliminary data.</text>
</comment>
<reference evidence="3 4" key="1">
    <citation type="journal article" date="2014" name="BMC Genomics">
        <title>Comparison of environmental and isolate Sulfobacillus genomes reveals diverse carbon, sulfur, nitrogen, and hydrogen metabolisms.</title>
        <authorList>
            <person name="Justice N.B."/>
            <person name="Norman A."/>
            <person name="Brown C.T."/>
            <person name="Singh A."/>
            <person name="Thomas B.C."/>
            <person name="Banfield J.F."/>
        </authorList>
    </citation>
    <scope>NUCLEOTIDE SEQUENCE [LARGE SCALE GENOMIC DNA]</scope>
    <source>
        <strain evidence="3">AMDSBA3</strain>
    </source>
</reference>
<feature type="transmembrane region" description="Helical" evidence="1">
    <location>
        <begin position="109"/>
        <end position="127"/>
    </location>
</feature>
<feature type="transmembrane region" description="Helical" evidence="1">
    <location>
        <begin position="75"/>
        <end position="97"/>
    </location>
</feature>
<proteinExistence type="predicted"/>
<dbReference type="AlphaFoldDB" id="A0A2T2WKE3"/>
<dbReference type="InterPro" id="IPR038731">
    <property type="entry name" value="RgtA/B/C-like"/>
</dbReference>
<sequence length="551" mass="60688">MSAATVLHYPDEVKTQSSLVATSKPKRTGLWIAGISFVVYILAAAYLTFVIHYAAGDAVSRVANAYYVLFSRDPHLGAVGFVWNPLPSILELPIVALHPWIPAVVTRGLAGFVVSAVLGATGVYNLYRILERNLDLPQSLVVAITIIYALNPLIILYGANGMSDIMWIACILGTYSGLLDFLQTGSLRRLVSAAFWLAAGFGMRYESIPFGFMLILAIALSLWGRESISKWTGAAIIFAAPIVFSAGVWIYFNWLIMKNPLYFLDSAYSNLAQTATGAYMTPAIAAADHHPLGALLYVVRFGLLFWPIYPAMAFALWFCWGKHRDPRAIVLVFGTIGAELLELTLVYKGSLGEWDRYFMEFIPNGVLLLAFAIAKLRPTVSRWPSAIKVTLATLVVLLFLSGSVGTYVATQRPVMGHPDGAVLKTAFAREPVTGSVNNPFYGINDVVAYANAHPHMKILADTFIDWPVVIRVKHLNQFIITSDYDFNSILYNPRGRASAFLVPEPSGVAQLDAINRAWPKMWEGKVPWAQLIKSFPGPTNYRLYKILPSAP</sequence>
<name>A0A2T2WKE3_9FIRM</name>
<dbReference type="EMBL" id="PXYV01000013">
    <property type="protein sequence ID" value="PSR22686.1"/>
    <property type="molecule type" value="Genomic_DNA"/>
</dbReference>
<feature type="transmembrane region" description="Helical" evidence="1">
    <location>
        <begin position="207"/>
        <end position="224"/>
    </location>
</feature>
<dbReference type="Proteomes" id="UP000241848">
    <property type="component" value="Unassembled WGS sequence"/>
</dbReference>
<keyword evidence="1" id="KW-1133">Transmembrane helix</keyword>
<gene>
    <name evidence="3" type="ORF">C7B45_05685</name>
</gene>
<feature type="transmembrane region" description="Helical" evidence="1">
    <location>
        <begin position="139"/>
        <end position="158"/>
    </location>
</feature>
<keyword evidence="1" id="KW-0472">Membrane</keyword>
<organism evidence="3 4">
    <name type="scientific">Sulfobacillus acidophilus</name>
    <dbReference type="NCBI Taxonomy" id="53633"/>
    <lineage>
        <taxon>Bacteria</taxon>
        <taxon>Bacillati</taxon>
        <taxon>Bacillota</taxon>
        <taxon>Clostridia</taxon>
        <taxon>Eubacteriales</taxon>
        <taxon>Clostridiales Family XVII. Incertae Sedis</taxon>
        <taxon>Sulfobacillus</taxon>
    </lineage>
</organism>
<dbReference type="Pfam" id="PF13231">
    <property type="entry name" value="PMT_2"/>
    <property type="match status" value="1"/>
</dbReference>